<evidence type="ECO:0000256" key="1">
    <source>
        <dbReference type="ARBA" id="ARBA00001936"/>
    </source>
</evidence>
<protein>
    <recommendedName>
        <fullName evidence="7">Nudix hydrolase domain-containing protein</fullName>
    </recommendedName>
</protein>
<evidence type="ECO:0000259" key="7">
    <source>
        <dbReference type="PROSITE" id="PS51462"/>
    </source>
</evidence>
<evidence type="ECO:0000313" key="9">
    <source>
        <dbReference type="Proteomes" id="UP000295146"/>
    </source>
</evidence>
<dbReference type="Proteomes" id="UP000295146">
    <property type="component" value="Unassembled WGS sequence"/>
</dbReference>
<dbReference type="AlphaFoldDB" id="A0A4R8CBE6"/>
<gene>
    <name evidence="8" type="ORF">EV653_4946</name>
</gene>
<dbReference type="RefSeq" id="WP_238160045.1">
    <property type="nucleotide sequence ID" value="NZ_SODP01000002.1"/>
</dbReference>
<dbReference type="GO" id="GO:0046872">
    <property type="term" value="F:metal ion binding"/>
    <property type="evidence" value="ECO:0007669"/>
    <property type="project" value="UniProtKB-KW"/>
</dbReference>
<dbReference type="SUPFAM" id="SSF55811">
    <property type="entry name" value="Nudix"/>
    <property type="match status" value="1"/>
</dbReference>
<comment type="cofactor">
    <cofactor evidence="2">
        <name>Mg(2+)</name>
        <dbReference type="ChEBI" id="CHEBI:18420"/>
    </cofactor>
</comment>
<name>A0A4R8CBE6_9ACTN</name>
<evidence type="ECO:0000256" key="5">
    <source>
        <dbReference type="ARBA" id="ARBA00022842"/>
    </source>
</evidence>
<evidence type="ECO:0000256" key="4">
    <source>
        <dbReference type="ARBA" id="ARBA00022801"/>
    </source>
</evidence>
<dbReference type="InterPro" id="IPR000086">
    <property type="entry name" value="NUDIX_hydrolase_dom"/>
</dbReference>
<evidence type="ECO:0000313" key="8">
    <source>
        <dbReference type="EMBL" id="TDW70883.1"/>
    </source>
</evidence>
<accession>A0A4R8CBE6</accession>
<dbReference type="CDD" id="cd18870">
    <property type="entry name" value="NUDIX_AcylCoAdiphos_Nudt19"/>
    <property type="match status" value="1"/>
</dbReference>
<organism evidence="8 9">
    <name type="scientific">Kribbella pratensis</name>
    <dbReference type="NCBI Taxonomy" id="2512112"/>
    <lineage>
        <taxon>Bacteria</taxon>
        <taxon>Bacillati</taxon>
        <taxon>Actinomycetota</taxon>
        <taxon>Actinomycetes</taxon>
        <taxon>Propionibacteriales</taxon>
        <taxon>Kribbellaceae</taxon>
        <taxon>Kribbella</taxon>
    </lineage>
</organism>
<evidence type="ECO:0000256" key="2">
    <source>
        <dbReference type="ARBA" id="ARBA00001946"/>
    </source>
</evidence>
<feature type="domain" description="Nudix hydrolase" evidence="7">
    <location>
        <begin position="29"/>
        <end position="240"/>
    </location>
</feature>
<dbReference type="Gene3D" id="3.90.79.10">
    <property type="entry name" value="Nucleoside Triphosphate Pyrophosphohydrolase"/>
    <property type="match status" value="1"/>
</dbReference>
<dbReference type="EMBL" id="SODP01000002">
    <property type="protein sequence ID" value="TDW70883.1"/>
    <property type="molecule type" value="Genomic_DNA"/>
</dbReference>
<keyword evidence="3" id="KW-0479">Metal-binding</keyword>
<comment type="caution">
    <text evidence="8">The sequence shown here is derived from an EMBL/GenBank/DDBJ whole genome shotgun (WGS) entry which is preliminary data.</text>
</comment>
<keyword evidence="4" id="KW-0378">Hydrolase</keyword>
<evidence type="ECO:0000256" key="3">
    <source>
        <dbReference type="ARBA" id="ARBA00022723"/>
    </source>
</evidence>
<keyword evidence="6" id="KW-0464">Manganese</keyword>
<evidence type="ECO:0000256" key="6">
    <source>
        <dbReference type="ARBA" id="ARBA00023211"/>
    </source>
</evidence>
<keyword evidence="9" id="KW-1185">Reference proteome</keyword>
<proteinExistence type="predicted"/>
<reference evidence="8 9" key="1">
    <citation type="submission" date="2019-03" db="EMBL/GenBank/DDBJ databases">
        <title>Genomic Encyclopedia of Type Strains, Phase III (KMG-III): the genomes of soil and plant-associated and newly described type strains.</title>
        <authorList>
            <person name="Whitman W."/>
        </authorList>
    </citation>
    <scope>NUCLEOTIDE SEQUENCE [LARGE SCALE GENOMIC DNA]</scope>
    <source>
        <strain evidence="8 9">VKM Ac-2573</strain>
    </source>
</reference>
<keyword evidence="5" id="KW-0460">Magnesium</keyword>
<dbReference type="GO" id="GO:0016818">
    <property type="term" value="F:hydrolase activity, acting on acid anhydrides, in phosphorus-containing anhydrides"/>
    <property type="evidence" value="ECO:0007669"/>
    <property type="project" value="InterPro"/>
</dbReference>
<dbReference type="PROSITE" id="PS51462">
    <property type="entry name" value="NUDIX"/>
    <property type="match status" value="1"/>
</dbReference>
<dbReference type="InterPro" id="IPR039121">
    <property type="entry name" value="NUDT19"/>
</dbReference>
<dbReference type="PANTHER" id="PTHR12318:SF0">
    <property type="entry name" value="ACYL-COENZYME A DIPHOSPHATASE NUDT19"/>
    <property type="match status" value="1"/>
</dbReference>
<dbReference type="PANTHER" id="PTHR12318">
    <property type="entry name" value="TESTOSTERONE-REGULATED PROTEIN RP2"/>
    <property type="match status" value="1"/>
</dbReference>
<dbReference type="InterPro" id="IPR015797">
    <property type="entry name" value="NUDIX_hydrolase-like_dom_sf"/>
</dbReference>
<comment type="cofactor">
    <cofactor evidence="1">
        <name>Mn(2+)</name>
        <dbReference type="ChEBI" id="CHEBI:29035"/>
    </cofactor>
</comment>
<sequence>MRDLKSELMTGRMAETALEHARTGRTPVEARPASTVILLRDAPAGAAGMAGGPEVYLLRRQRTMAFAAGMTVFPGGRVDPADSAIAGSWSGPPPEDFAARLGCSAELAAAYVAAAVRETFEESGVLLAGPSSETVVGDTTGADWEADRVALEAGQLTFADFLQRRGLLLRADLLRAWAHWITPEFEPKRYDTAFFVAALPAGQLTRDVTSESDQVAWVRPGDAVAAVDAGETLMLPPTYLCCRDLTQYDDVAAVLAGAGDREIRTIMPTVRIDGDQAYLETT</sequence>